<organism evidence="1 2">
    <name type="scientific">Phialemonium thermophilum</name>
    <dbReference type="NCBI Taxonomy" id="223376"/>
    <lineage>
        <taxon>Eukaryota</taxon>
        <taxon>Fungi</taxon>
        <taxon>Dikarya</taxon>
        <taxon>Ascomycota</taxon>
        <taxon>Pezizomycotina</taxon>
        <taxon>Sordariomycetes</taxon>
        <taxon>Sordariomycetidae</taxon>
        <taxon>Cephalothecales</taxon>
        <taxon>Cephalothecaceae</taxon>
        <taxon>Phialemonium</taxon>
    </lineage>
</organism>
<keyword evidence="2" id="KW-1185">Reference proteome</keyword>
<name>A0ABR3WC52_9PEZI</name>
<evidence type="ECO:0000313" key="1">
    <source>
        <dbReference type="EMBL" id="KAL1858215.1"/>
    </source>
</evidence>
<comment type="caution">
    <text evidence="1">The sequence shown here is derived from an EMBL/GenBank/DDBJ whole genome shotgun (WGS) entry which is preliminary data.</text>
</comment>
<reference evidence="1 2" key="1">
    <citation type="journal article" date="2024" name="Commun. Biol.">
        <title>Comparative genomic analysis of thermophilic fungi reveals convergent evolutionary adaptations and gene losses.</title>
        <authorList>
            <person name="Steindorff A.S."/>
            <person name="Aguilar-Pontes M.V."/>
            <person name="Robinson A.J."/>
            <person name="Andreopoulos B."/>
            <person name="LaButti K."/>
            <person name="Kuo A."/>
            <person name="Mondo S."/>
            <person name="Riley R."/>
            <person name="Otillar R."/>
            <person name="Haridas S."/>
            <person name="Lipzen A."/>
            <person name="Grimwood J."/>
            <person name="Schmutz J."/>
            <person name="Clum A."/>
            <person name="Reid I.D."/>
            <person name="Moisan M.C."/>
            <person name="Butler G."/>
            <person name="Nguyen T.T.M."/>
            <person name="Dewar K."/>
            <person name="Conant G."/>
            <person name="Drula E."/>
            <person name="Henrissat B."/>
            <person name="Hansel C."/>
            <person name="Singer S."/>
            <person name="Hutchinson M.I."/>
            <person name="de Vries R.P."/>
            <person name="Natvig D.O."/>
            <person name="Powell A.J."/>
            <person name="Tsang A."/>
            <person name="Grigoriev I.V."/>
        </authorList>
    </citation>
    <scope>NUCLEOTIDE SEQUENCE [LARGE SCALE GENOMIC DNA]</scope>
    <source>
        <strain evidence="1 2">ATCC 24622</strain>
    </source>
</reference>
<dbReference type="EMBL" id="JAZHXJ010000529">
    <property type="protein sequence ID" value="KAL1858215.1"/>
    <property type="molecule type" value="Genomic_DNA"/>
</dbReference>
<proteinExistence type="predicted"/>
<sequence>MPDQGMTATDMHLRQDLLVLLSSSMKYPSWYFSTLTTEHIMAVGKRCGWCHRLRLYSFLSCFRLFHNHCRWECQLNGLPADPRARVRFIPQTIRI</sequence>
<gene>
    <name evidence="1" type="ORF">VTK73DRAFT_7895</name>
</gene>
<dbReference type="Proteomes" id="UP001586593">
    <property type="component" value="Unassembled WGS sequence"/>
</dbReference>
<protein>
    <submittedName>
        <fullName evidence="1">Uncharacterized protein</fullName>
    </submittedName>
</protein>
<accession>A0ABR3WC52</accession>
<evidence type="ECO:0000313" key="2">
    <source>
        <dbReference type="Proteomes" id="UP001586593"/>
    </source>
</evidence>